<name>A0A069PJ28_9BURK</name>
<evidence type="ECO:0008006" key="5">
    <source>
        <dbReference type="Google" id="ProtNLM"/>
    </source>
</evidence>
<feature type="region of interest" description="Disordered" evidence="1">
    <location>
        <begin position="42"/>
        <end position="76"/>
    </location>
</feature>
<sequence>MDISSLIIYAIVLIITGSAGTLALVWTIPQAIMKRSQPHGRFATLGEEDHDDPDGGAGTRVPAKHVNGRRRQIDAV</sequence>
<keyword evidence="4" id="KW-1185">Reference proteome</keyword>
<organism evidence="3 4">
    <name type="scientific">Caballeronia glathei</name>
    <dbReference type="NCBI Taxonomy" id="60547"/>
    <lineage>
        <taxon>Bacteria</taxon>
        <taxon>Pseudomonadati</taxon>
        <taxon>Pseudomonadota</taxon>
        <taxon>Betaproteobacteria</taxon>
        <taxon>Burkholderiales</taxon>
        <taxon>Burkholderiaceae</taxon>
        <taxon>Caballeronia</taxon>
    </lineage>
</organism>
<keyword evidence="2" id="KW-0812">Transmembrane</keyword>
<dbReference type="Proteomes" id="UP000027466">
    <property type="component" value="Unassembled WGS sequence"/>
</dbReference>
<feature type="transmembrane region" description="Helical" evidence="2">
    <location>
        <begin position="6"/>
        <end position="28"/>
    </location>
</feature>
<evidence type="ECO:0000313" key="3">
    <source>
        <dbReference type="EMBL" id="KDR40703.1"/>
    </source>
</evidence>
<proteinExistence type="predicted"/>
<accession>A0A069PJ28</accession>
<dbReference type="RefSeq" id="WP_035928612.1">
    <property type="nucleotide sequence ID" value="NZ_CADFFX010000014.1"/>
</dbReference>
<protein>
    <recommendedName>
        <fullName evidence="5">Oxalate:formate antiporter</fullName>
    </recommendedName>
</protein>
<reference evidence="3 4" key="1">
    <citation type="submission" date="2014-03" db="EMBL/GenBank/DDBJ databases">
        <title>Draft Genome Sequences of Four Burkholderia Strains.</title>
        <authorList>
            <person name="Liu X.Y."/>
            <person name="Li C.X."/>
            <person name="Xu J.H."/>
        </authorList>
    </citation>
    <scope>NUCLEOTIDE SEQUENCE [LARGE SCALE GENOMIC DNA]</scope>
    <source>
        <strain evidence="3 4">DSM 50014</strain>
    </source>
</reference>
<evidence type="ECO:0000256" key="2">
    <source>
        <dbReference type="SAM" id="Phobius"/>
    </source>
</evidence>
<comment type="caution">
    <text evidence="3">The sequence shown here is derived from an EMBL/GenBank/DDBJ whole genome shotgun (WGS) entry which is preliminary data.</text>
</comment>
<gene>
    <name evidence="3" type="ORF">BG61_23565</name>
</gene>
<dbReference type="EMBL" id="JFHC01000037">
    <property type="protein sequence ID" value="KDR40703.1"/>
    <property type="molecule type" value="Genomic_DNA"/>
</dbReference>
<evidence type="ECO:0000256" key="1">
    <source>
        <dbReference type="SAM" id="MobiDB-lite"/>
    </source>
</evidence>
<dbReference type="AlphaFoldDB" id="A0A069PJ28"/>
<keyword evidence="2" id="KW-0472">Membrane</keyword>
<keyword evidence="2" id="KW-1133">Transmembrane helix</keyword>
<evidence type="ECO:0000313" key="4">
    <source>
        <dbReference type="Proteomes" id="UP000027466"/>
    </source>
</evidence>